<reference evidence="2 3" key="1">
    <citation type="submission" date="2019-09" db="EMBL/GenBank/DDBJ databases">
        <title>Draft genome sequencing and comparative genomics of hatchery-associated Vibrios.</title>
        <authorList>
            <person name="Kehlet-Delgado H."/>
            <person name="Mueller R.S."/>
        </authorList>
    </citation>
    <scope>NUCLEOTIDE SEQUENCE [LARGE SCALE GENOMIC DNA]</scope>
    <source>
        <strain evidence="2 3">00-90-10</strain>
    </source>
</reference>
<evidence type="ECO:0000256" key="1">
    <source>
        <dbReference type="SAM" id="MobiDB-lite"/>
    </source>
</evidence>
<dbReference type="Proteomes" id="UP000525336">
    <property type="component" value="Unassembled WGS sequence"/>
</dbReference>
<organism evidence="2 3">
    <name type="scientific">Vibrio chagasii</name>
    <dbReference type="NCBI Taxonomy" id="170679"/>
    <lineage>
        <taxon>Bacteria</taxon>
        <taxon>Pseudomonadati</taxon>
        <taxon>Pseudomonadota</taxon>
        <taxon>Gammaproteobacteria</taxon>
        <taxon>Vibrionales</taxon>
        <taxon>Vibrionaceae</taxon>
        <taxon>Vibrio</taxon>
    </lineage>
</organism>
<sequence>MNPRSIYSSRLSPLTRLPVGRINKRHKESTKRQAQTHGSAFSPVQAKADICQIIDELVYETESALAIAIKFTVLTPTLGALEFSVRSGVRGINILLRRASQITANLMRTQQHQIEASLSKQLGKPVNFDVAAHLI</sequence>
<gene>
    <name evidence="2" type="ORF">F0245_21985</name>
</gene>
<feature type="region of interest" description="Disordered" evidence="1">
    <location>
        <begin position="20"/>
        <end position="40"/>
    </location>
</feature>
<evidence type="ECO:0000313" key="3">
    <source>
        <dbReference type="Proteomes" id="UP000525336"/>
    </source>
</evidence>
<evidence type="ECO:0000313" key="2">
    <source>
        <dbReference type="EMBL" id="NOH35993.1"/>
    </source>
</evidence>
<dbReference type="AlphaFoldDB" id="A0A7Y4DTU7"/>
<name>A0A7Y4DTU7_9VIBR</name>
<protein>
    <submittedName>
        <fullName evidence="2">Uncharacterized protein</fullName>
    </submittedName>
</protein>
<dbReference type="RefSeq" id="WP_171369232.1">
    <property type="nucleotide sequence ID" value="NZ_VTXW01000033.1"/>
</dbReference>
<proteinExistence type="predicted"/>
<dbReference type="EMBL" id="VTXW01000033">
    <property type="protein sequence ID" value="NOH35993.1"/>
    <property type="molecule type" value="Genomic_DNA"/>
</dbReference>
<accession>A0A7Y4DTU7</accession>
<comment type="caution">
    <text evidence="2">The sequence shown here is derived from an EMBL/GenBank/DDBJ whole genome shotgun (WGS) entry which is preliminary data.</text>
</comment>